<feature type="domain" description="Type I restriction modification DNA specificity" evidence="4">
    <location>
        <begin position="28"/>
        <end position="198"/>
    </location>
</feature>
<dbReference type="Pfam" id="PF01420">
    <property type="entry name" value="Methylase_S"/>
    <property type="match status" value="2"/>
</dbReference>
<comment type="caution">
    <text evidence="5">The sequence shown here is derived from an EMBL/GenBank/DDBJ whole genome shotgun (WGS) entry which is preliminary data.</text>
</comment>
<evidence type="ECO:0000256" key="3">
    <source>
        <dbReference type="ARBA" id="ARBA00023125"/>
    </source>
</evidence>
<dbReference type="RefSeq" id="WP_353568188.1">
    <property type="nucleotide sequence ID" value="NZ_BAABRI010000020.1"/>
</dbReference>
<keyword evidence="2" id="KW-0680">Restriction system</keyword>
<dbReference type="CDD" id="cd17249">
    <property type="entry name" value="RMtype1_S_EcoR124I-TRD2-CR2_like"/>
    <property type="match status" value="1"/>
</dbReference>
<organism evidence="5 6">
    <name type="scientific">Haloferula sargassicola</name>
    <dbReference type="NCBI Taxonomy" id="490096"/>
    <lineage>
        <taxon>Bacteria</taxon>
        <taxon>Pseudomonadati</taxon>
        <taxon>Verrucomicrobiota</taxon>
        <taxon>Verrucomicrobiia</taxon>
        <taxon>Verrucomicrobiales</taxon>
        <taxon>Verrucomicrobiaceae</taxon>
        <taxon>Haloferula</taxon>
    </lineage>
</organism>
<proteinExistence type="inferred from homology"/>
<evidence type="ECO:0000256" key="1">
    <source>
        <dbReference type="ARBA" id="ARBA00010923"/>
    </source>
</evidence>
<dbReference type="SUPFAM" id="SSF116734">
    <property type="entry name" value="DNA methylase specificity domain"/>
    <property type="match status" value="2"/>
</dbReference>
<dbReference type="InterPro" id="IPR044946">
    <property type="entry name" value="Restrct_endonuc_typeI_TRD_sf"/>
</dbReference>
<evidence type="ECO:0000259" key="4">
    <source>
        <dbReference type="Pfam" id="PF01420"/>
    </source>
</evidence>
<comment type="similarity">
    <text evidence="1">Belongs to the type-I restriction system S methylase family.</text>
</comment>
<dbReference type="EMBL" id="BAABRI010000020">
    <property type="protein sequence ID" value="GAA5484090.1"/>
    <property type="molecule type" value="Genomic_DNA"/>
</dbReference>
<protein>
    <recommendedName>
        <fullName evidence="4">Type I restriction modification DNA specificity domain-containing protein</fullName>
    </recommendedName>
</protein>
<dbReference type="Proteomes" id="UP001476282">
    <property type="component" value="Unassembled WGS sequence"/>
</dbReference>
<dbReference type="InterPro" id="IPR000055">
    <property type="entry name" value="Restrct_endonuc_typeI_TRD"/>
</dbReference>
<feature type="domain" description="Type I restriction modification DNA specificity" evidence="4">
    <location>
        <begin position="231"/>
        <end position="409"/>
    </location>
</feature>
<sequence length="427" mass="47476">MTATLRRGDIPVPKHELRKTEIGTIGADWKLVRLKDVAEKPQYGLTAKAAKSGKTRFLRITDITDSGVNWSSVPFCSGPAKKLESCRLKSGDIVFARIGATTGKSYLIKDPPEAVFASYLIRVRAGDELDPCFLSHFFKSRGYWQQVDANKHSNLKKGVNGTVLSDLLLPLPPLPEQKRIAHILSTVQRAIEAQERIIQTTTELKKALMHKLFTEGTRGEKQKDSEIGPVPVSWEVVRLSDVCRFQSGGTPSKKNPEYWQGTIPWVSPKDMKRPRLNDVEDHISQEALDSGSKLAPAGSVFVVVRGMILAKTVPVALAEVPMAINQDMKAIVPGSKLRSDFLLYALETFRDNLFKKVGRSGHGTCTLMGHEVAAFKIPLPDMGTQEVIASAIQNLDRKKSLHEEKRQQLHDVFRTLLHELMTAKARV</sequence>
<keyword evidence="3" id="KW-0238">DNA-binding</keyword>
<keyword evidence="6" id="KW-1185">Reference proteome</keyword>
<evidence type="ECO:0000256" key="2">
    <source>
        <dbReference type="ARBA" id="ARBA00022747"/>
    </source>
</evidence>
<evidence type="ECO:0000313" key="6">
    <source>
        <dbReference type="Proteomes" id="UP001476282"/>
    </source>
</evidence>
<dbReference type="PANTHER" id="PTHR30408">
    <property type="entry name" value="TYPE-1 RESTRICTION ENZYME ECOKI SPECIFICITY PROTEIN"/>
    <property type="match status" value="1"/>
</dbReference>
<evidence type="ECO:0000313" key="5">
    <source>
        <dbReference type="EMBL" id="GAA5484090.1"/>
    </source>
</evidence>
<dbReference type="CDD" id="cd17521">
    <property type="entry name" value="RMtype1_S_Sau13435ORF2165P_TRD2-CR2_like"/>
    <property type="match status" value="1"/>
</dbReference>
<dbReference type="Gene3D" id="1.10.287.1120">
    <property type="entry name" value="Bipartite methylase S protein"/>
    <property type="match status" value="1"/>
</dbReference>
<dbReference type="PANTHER" id="PTHR30408:SF12">
    <property type="entry name" value="TYPE I RESTRICTION ENZYME MJAVIII SPECIFICITY SUBUNIT"/>
    <property type="match status" value="1"/>
</dbReference>
<dbReference type="Gene3D" id="3.90.220.20">
    <property type="entry name" value="DNA methylase specificity domains"/>
    <property type="match status" value="2"/>
</dbReference>
<dbReference type="InterPro" id="IPR052021">
    <property type="entry name" value="Type-I_RS_S_subunit"/>
</dbReference>
<gene>
    <name evidence="5" type="ORF">Hsar01_03329</name>
</gene>
<reference evidence="5 6" key="1">
    <citation type="submission" date="2024-02" db="EMBL/GenBank/DDBJ databases">
        <title>Haloferula sargassicola NBRC 104335.</title>
        <authorList>
            <person name="Ichikawa N."/>
            <person name="Katano-Makiyama Y."/>
            <person name="Hidaka K."/>
        </authorList>
    </citation>
    <scope>NUCLEOTIDE SEQUENCE [LARGE SCALE GENOMIC DNA]</scope>
    <source>
        <strain evidence="5 6">NBRC 104335</strain>
    </source>
</reference>
<name>A0ABP9US67_9BACT</name>
<accession>A0ABP9US67</accession>